<evidence type="ECO:0000313" key="3">
    <source>
        <dbReference type="EMBL" id="MBI4923872.1"/>
    </source>
</evidence>
<dbReference type="Gene3D" id="3.90.1010.10">
    <property type="match status" value="1"/>
</dbReference>
<dbReference type="SUPFAM" id="SSF82649">
    <property type="entry name" value="SufE/NifU"/>
    <property type="match status" value="1"/>
</dbReference>
<dbReference type="AlphaFoldDB" id="A0A933P0Q3"/>
<proteinExistence type="inferred from homology"/>
<accession>A0A933P0Q3</accession>
<dbReference type="EMBL" id="JACRAF010000064">
    <property type="protein sequence ID" value="MBI4923872.1"/>
    <property type="molecule type" value="Genomic_DNA"/>
</dbReference>
<gene>
    <name evidence="3" type="ORF">HY834_19230</name>
</gene>
<name>A0A933P0Q3_9HYPH</name>
<evidence type="ECO:0000259" key="2">
    <source>
        <dbReference type="Pfam" id="PF02657"/>
    </source>
</evidence>
<dbReference type="PANTHER" id="PTHR43597:SF5">
    <property type="entry name" value="SUFE-LIKE PROTEIN 2, CHLOROPLASTIC"/>
    <property type="match status" value="1"/>
</dbReference>
<dbReference type="Pfam" id="PF02657">
    <property type="entry name" value="SufE"/>
    <property type="match status" value="1"/>
</dbReference>
<sequence length="138" mass="15182">MPHPDAFAEIAENLTYLDDWEDRYRYIIELGQALPPLAEGEKNAATKVSGCVSQVWLVSERVGDLLRYRGESDAMIVRGLAAILIALYSGRPAPEIAETDAIALFDELGLREHLSTQRSNGLVAMVNRIRSEARAVAA</sequence>
<comment type="caution">
    <text evidence="3">The sequence shown here is derived from an EMBL/GenBank/DDBJ whole genome shotgun (WGS) entry which is preliminary data.</text>
</comment>
<dbReference type="Proteomes" id="UP000782610">
    <property type="component" value="Unassembled WGS sequence"/>
</dbReference>
<protein>
    <submittedName>
        <fullName evidence="3">SufE family protein</fullName>
    </submittedName>
</protein>
<dbReference type="PANTHER" id="PTHR43597">
    <property type="entry name" value="SULFUR ACCEPTOR PROTEIN CSDE"/>
    <property type="match status" value="1"/>
</dbReference>
<feature type="domain" description="Fe-S metabolism associated" evidence="2">
    <location>
        <begin position="12"/>
        <end position="131"/>
    </location>
</feature>
<comment type="similarity">
    <text evidence="1">Belongs to the SufE family.</text>
</comment>
<reference evidence="3" key="1">
    <citation type="submission" date="2020-07" db="EMBL/GenBank/DDBJ databases">
        <title>Huge and variable diversity of episymbiotic CPR bacteria and DPANN archaea in groundwater ecosystems.</title>
        <authorList>
            <person name="He C.Y."/>
            <person name="Keren R."/>
            <person name="Whittaker M."/>
            <person name="Farag I.F."/>
            <person name="Doudna J."/>
            <person name="Cate J.H.D."/>
            <person name="Banfield J.F."/>
        </authorList>
    </citation>
    <scope>NUCLEOTIDE SEQUENCE</scope>
    <source>
        <strain evidence="3">NC_groundwater_1586_Pr3_B-0.1um_66_15</strain>
    </source>
</reference>
<evidence type="ECO:0000313" key="4">
    <source>
        <dbReference type="Proteomes" id="UP000782610"/>
    </source>
</evidence>
<evidence type="ECO:0000256" key="1">
    <source>
        <dbReference type="ARBA" id="ARBA00010282"/>
    </source>
</evidence>
<dbReference type="InterPro" id="IPR003808">
    <property type="entry name" value="Fe-S_metab-assoc_dom"/>
</dbReference>
<organism evidence="3 4">
    <name type="scientific">Devosia nanyangense</name>
    <dbReference type="NCBI Taxonomy" id="1228055"/>
    <lineage>
        <taxon>Bacteria</taxon>
        <taxon>Pseudomonadati</taxon>
        <taxon>Pseudomonadota</taxon>
        <taxon>Alphaproteobacteria</taxon>
        <taxon>Hyphomicrobiales</taxon>
        <taxon>Devosiaceae</taxon>
        <taxon>Devosia</taxon>
    </lineage>
</organism>